<reference evidence="1" key="1">
    <citation type="submission" date="2020-05" db="EMBL/GenBank/DDBJ databases">
        <authorList>
            <person name="Chiriac C."/>
            <person name="Salcher M."/>
            <person name="Ghai R."/>
            <person name="Kavagutti S V."/>
        </authorList>
    </citation>
    <scope>NUCLEOTIDE SEQUENCE</scope>
</reference>
<dbReference type="AlphaFoldDB" id="A0A6J7PC03"/>
<sequence length="146" mass="15483">MHRVSDSPSSCTNVEFRSQTQVVGNFHGFEFFGRNANTGPTTSGITSPALRTTTVSPGRTSFNCTCSRLCKVAILTVLPESTTGSSSANGVARPVRPIETEMFLRIVLRSSGANFTAIAQRGARAVKPSCSRCARSSSFTTTPSIS</sequence>
<organism evidence="1">
    <name type="scientific">freshwater metagenome</name>
    <dbReference type="NCBI Taxonomy" id="449393"/>
    <lineage>
        <taxon>unclassified sequences</taxon>
        <taxon>metagenomes</taxon>
        <taxon>ecological metagenomes</taxon>
    </lineage>
</organism>
<protein>
    <submittedName>
        <fullName evidence="1">Unannotated protein</fullName>
    </submittedName>
</protein>
<gene>
    <name evidence="1" type="ORF">UFOPK4020_00773</name>
</gene>
<proteinExistence type="predicted"/>
<name>A0A6J7PC03_9ZZZZ</name>
<accession>A0A6J7PC03</accession>
<evidence type="ECO:0000313" key="1">
    <source>
        <dbReference type="EMBL" id="CAB5000252.1"/>
    </source>
</evidence>
<dbReference type="EMBL" id="CAFBOV010000139">
    <property type="protein sequence ID" value="CAB5000252.1"/>
    <property type="molecule type" value="Genomic_DNA"/>
</dbReference>